<evidence type="ECO:0000313" key="3">
    <source>
        <dbReference type="Proteomes" id="UP001140510"/>
    </source>
</evidence>
<organism evidence="2 3">
    <name type="scientific">Didymella pomorum</name>
    <dbReference type="NCBI Taxonomy" id="749634"/>
    <lineage>
        <taxon>Eukaryota</taxon>
        <taxon>Fungi</taxon>
        <taxon>Dikarya</taxon>
        <taxon>Ascomycota</taxon>
        <taxon>Pezizomycotina</taxon>
        <taxon>Dothideomycetes</taxon>
        <taxon>Pleosporomycetidae</taxon>
        <taxon>Pleosporales</taxon>
        <taxon>Pleosporineae</taxon>
        <taxon>Didymellaceae</taxon>
        <taxon>Didymella</taxon>
    </lineage>
</organism>
<gene>
    <name evidence="2" type="ORF">N0V91_001673</name>
</gene>
<dbReference type="OrthoDB" id="3794705at2759"/>
<accession>A0A9W9DA34</accession>
<reference evidence="2" key="1">
    <citation type="submission" date="2022-10" db="EMBL/GenBank/DDBJ databases">
        <title>Tapping the CABI collections for fungal endophytes: first genome assemblies for Collariella, Neodidymelliopsis, Ascochyta clinopodiicola, Didymella pomorum, Didymosphaeria variabile, Neocosmospora piperis and Neocucurbitaria cava.</title>
        <authorList>
            <person name="Hill R."/>
        </authorList>
    </citation>
    <scope>NUCLEOTIDE SEQUENCE</scope>
    <source>
        <strain evidence="2">IMI 355091</strain>
    </source>
</reference>
<protein>
    <submittedName>
        <fullName evidence="2">Uncharacterized protein</fullName>
    </submittedName>
</protein>
<sequence length="210" mass="23526">MASANDEGFPLPDRELDSYSDEDQDKTAPPPYTTALDAITEGDEDEEADAGFVHVVDVGVPEYCRNPDSANHPDCHGRYKADSYAHNRHDSAAYYRNWQVLKHDYGETMVHGQSSLYNPIASLEQGNERDDEMHDATEQLLRLIDRKYGLLTLEGQKAKPAEPATYCSEECIAKVNEYLDRNPGDDSWLPGQPLADNNDDVLSEPNTLFC</sequence>
<feature type="region of interest" description="Disordered" evidence="1">
    <location>
        <begin position="1"/>
        <end position="44"/>
    </location>
</feature>
<evidence type="ECO:0000256" key="1">
    <source>
        <dbReference type="SAM" id="MobiDB-lite"/>
    </source>
</evidence>
<dbReference type="AlphaFoldDB" id="A0A9W9DA34"/>
<comment type="caution">
    <text evidence="2">The sequence shown here is derived from an EMBL/GenBank/DDBJ whole genome shotgun (WGS) entry which is preliminary data.</text>
</comment>
<evidence type="ECO:0000313" key="2">
    <source>
        <dbReference type="EMBL" id="KAJ4410745.1"/>
    </source>
</evidence>
<dbReference type="Proteomes" id="UP001140510">
    <property type="component" value="Unassembled WGS sequence"/>
</dbReference>
<dbReference type="EMBL" id="JAPEVA010000007">
    <property type="protein sequence ID" value="KAJ4410745.1"/>
    <property type="molecule type" value="Genomic_DNA"/>
</dbReference>
<keyword evidence="3" id="KW-1185">Reference proteome</keyword>
<name>A0A9W9DA34_9PLEO</name>
<proteinExistence type="predicted"/>